<evidence type="ECO:0000256" key="5">
    <source>
        <dbReference type="ARBA" id="ARBA00022833"/>
    </source>
</evidence>
<comment type="similarity">
    <text evidence="2">Belongs to the ING family.</text>
</comment>
<dbReference type="Gene3D" id="3.30.40.10">
    <property type="entry name" value="Zinc/RING finger domain, C3HC4 (zinc finger)"/>
    <property type="match status" value="1"/>
</dbReference>
<keyword evidence="3 8" id="KW-0479">Metal-binding</keyword>
<evidence type="ECO:0000256" key="4">
    <source>
        <dbReference type="ARBA" id="ARBA00022771"/>
    </source>
</evidence>
<dbReference type="InterPro" id="IPR019786">
    <property type="entry name" value="Zinc_finger_PHD-type_CS"/>
</dbReference>
<dbReference type="PANTHER" id="PTHR10333:SF42">
    <property type="entry name" value="INHIBITOR OF GROWTH PROTEIN 5"/>
    <property type="match status" value="1"/>
</dbReference>
<feature type="binding site" evidence="8">
    <location>
        <position position="228"/>
    </location>
    <ligand>
        <name>Zn(2+)</name>
        <dbReference type="ChEBI" id="CHEBI:29105"/>
        <label>1</label>
    </ligand>
</feature>
<dbReference type="GO" id="GO:0008270">
    <property type="term" value="F:zinc ion binding"/>
    <property type="evidence" value="ECO:0007669"/>
    <property type="project" value="UniProtKB-KW"/>
</dbReference>
<feature type="compositionally biased region" description="Polar residues" evidence="10">
    <location>
        <begin position="111"/>
        <end position="121"/>
    </location>
</feature>
<dbReference type="OMA" id="MILCENK"/>
<feature type="compositionally biased region" description="Basic residues" evidence="10">
    <location>
        <begin position="189"/>
        <end position="205"/>
    </location>
</feature>
<evidence type="ECO:0000313" key="12">
    <source>
        <dbReference type="EMBL" id="EFO16996.1"/>
    </source>
</evidence>
<evidence type="ECO:0000256" key="6">
    <source>
        <dbReference type="ARBA" id="ARBA00022853"/>
    </source>
</evidence>
<keyword evidence="13" id="KW-1185">Reference proteome</keyword>
<feature type="binding site" evidence="8">
    <location>
        <position position="265"/>
    </location>
    <ligand>
        <name>Zn(2+)</name>
        <dbReference type="ChEBI" id="CHEBI:29105"/>
        <label>2</label>
    </ligand>
</feature>
<keyword evidence="7" id="KW-0539">Nucleus</keyword>
<dbReference type="OrthoDB" id="5411773at2759"/>
<feature type="binding site" evidence="8">
    <location>
        <position position="249"/>
    </location>
    <ligand>
        <name>Zn(2+)</name>
        <dbReference type="ChEBI" id="CHEBI:29105"/>
        <label>1</label>
    </ligand>
</feature>
<dbReference type="GeneID" id="9948963"/>
<dbReference type="InterPro" id="IPR001965">
    <property type="entry name" value="Znf_PHD"/>
</dbReference>
<dbReference type="AlphaFoldDB" id="A0A1I7VKL0"/>
<feature type="binding site" evidence="8">
    <location>
        <position position="226"/>
    </location>
    <ligand>
        <name>Zn(2+)</name>
        <dbReference type="ChEBI" id="CHEBI:29105"/>
        <label>1</label>
    </ligand>
</feature>
<dbReference type="GO" id="GO:0005634">
    <property type="term" value="C:nucleus"/>
    <property type="evidence" value="ECO:0007669"/>
    <property type="project" value="UniProtKB-SubCell"/>
</dbReference>
<evidence type="ECO:0000313" key="13">
    <source>
        <dbReference type="Proteomes" id="UP000095285"/>
    </source>
</evidence>
<protein>
    <submittedName>
        <fullName evidence="12 14">PHD-finger family protein</fullName>
    </submittedName>
</protein>
<feature type="compositionally biased region" description="Basic and acidic residues" evidence="10">
    <location>
        <begin position="136"/>
        <end position="148"/>
    </location>
</feature>
<keyword evidence="6" id="KW-0156">Chromatin regulator</keyword>
<dbReference type="WBParaSite" id="EN70_3594">
    <property type="protein sequence ID" value="EN70_3594"/>
    <property type="gene ID" value="EN70_3594"/>
</dbReference>
<dbReference type="InParanoid" id="A0A1I7VKL0"/>
<dbReference type="Proteomes" id="UP000095285">
    <property type="component" value="Unassembled WGS sequence"/>
</dbReference>
<dbReference type="PROSITE" id="PS01359">
    <property type="entry name" value="ZF_PHD_1"/>
    <property type="match status" value="1"/>
</dbReference>
<evidence type="ECO:0000256" key="9">
    <source>
        <dbReference type="PROSITE-ProRule" id="PRU00146"/>
    </source>
</evidence>
<keyword evidence="4 9" id="KW-0863">Zinc-finger</keyword>
<evidence type="ECO:0000256" key="1">
    <source>
        <dbReference type="ARBA" id="ARBA00004123"/>
    </source>
</evidence>
<dbReference type="InterPro" id="IPR019787">
    <property type="entry name" value="Znf_PHD-finger"/>
</dbReference>
<evidence type="ECO:0000256" key="7">
    <source>
        <dbReference type="ARBA" id="ARBA00023242"/>
    </source>
</evidence>
<dbReference type="CDD" id="cd15505">
    <property type="entry name" value="PHD_ING"/>
    <property type="match status" value="1"/>
</dbReference>
<dbReference type="STRING" id="7209.A0A1I7VKL0"/>
<dbReference type="GO" id="GO:0006325">
    <property type="term" value="P:chromatin organization"/>
    <property type="evidence" value="ECO:0007669"/>
    <property type="project" value="UniProtKB-KW"/>
</dbReference>
<organism evidence="13 14">
    <name type="scientific">Loa loa</name>
    <name type="common">Eye worm</name>
    <name type="synonym">Filaria loa</name>
    <dbReference type="NCBI Taxonomy" id="7209"/>
    <lineage>
        <taxon>Eukaryota</taxon>
        <taxon>Metazoa</taxon>
        <taxon>Ecdysozoa</taxon>
        <taxon>Nematoda</taxon>
        <taxon>Chromadorea</taxon>
        <taxon>Rhabditida</taxon>
        <taxon>Spirurina</taxon>
        <taxon>Spiruromorpha</taxon>
        <taxon>Filarioidea</taxon>
        <taxon>Onchocercidae</taxon>
        <taxon>Loa</taxon>
    </lineage>
</organism>
<evidence type="ECO:0000313" key="14">
    <source>
        <dbReference type="WBParaSite" id="EN70_3594"/>
    </source>
</evidence>
<reference evidence="12 13" key="1">
    <citation type="submission" date="2012-04" db="EMBL/GenBank/DDBJ databases">
        <title>The Genome Sequence of Loa loa.</title>
        <authorList>
            <consortium name="The Broad Institute Genome Sequencing Platform"/>
            <consortium name="Broad Institute Genome Sequencing Center for Infectious Disease"/>
            <person name="Nutman T.B."/>
            <person name="Fink D.L."/>
            <person name="Russ C."/>
            <person name="Young S."/>
            <person name="Zeng Q."/>
            <person name="Gargeya S."/>
            <person name="Alvarado L."/>
            <person name="Berlin A."/>
            <person name="Chapman S.B."/>
            <person name="Chen Z."/>
            <person name="Freedman E."/>
            <person name="Gellesch M."/>
            <person name="Goldberg J."/>
            <person name="Griggs A."/>
            <person name="Gujja S."/>
            <person name="Heilman E.R."/>
            <person name="Heiman D."/>
            <person name="Howarth C."/>
            <person name="Mehta T."/>
            <person name="Neiman D."/>
            <person name="Pearson M."/>
            <person name="Roberts A."/>
            <person name="Saif S."/>
            <person name="Shea T."/>
            <person name="Shenoy N."/>
            <person name="Sisk P."/>
            <person name="Stolte C."/>
            <person name="Sykes S."/>
            <person name="White J."/>
            <person name="Yandava C."/>
            <person name="Haas B."/>
            <person name="Henn M.R."/>
            <person name="Nusbaum C."/>
            <person name="Birren B."/>
        </authorList>
    </citation>
    <scope>NUCLEOTIDE SEQUENCE [LARGE SCALE GENOMIC DNA]</scope>
</reference>
<sequence>MDGIKPSTSYEGFDSVPPNAKDLVKRLFDAVDIVQKPLQKMTELDVVYQAVMREVERIQVTLNEGLMEMSREKVDEMFDTLENELRMAQHLAFWKSGVMFDVDTKLQNLIGRQTDPQQSKQPVAKPKGPRSKRHAPRENIRRIERDTRSQSVVKGKGKDSPSPPAVSDQYLSGRRRKIKVSEMSEGRSMQKKRGAGRPRLPRKPRQATSAIAETAEDENNLDPLYCLCRQVSYGDMILCENKKCNEWYHFPCVQLRQKPKGKWYCPHCRGDRCDVINPDLID</sequence>
<dbReference type="PROSITE" id="PS50016">
    <property type="entry name" value="ZF_PHD_2"/>
    <property type="match status" value="1"/>
</dbReference>
<dbReference type="InterPro" id="IPR011011">
    <property type="entry name" value="Znf_FYVE_PHD"/>
</dbReference>
<dbReference type="EMBL" id="JH712473">
    <property type="protein sequence ID" value="EFO16996.1"/>
    <property type="molecule type" value="Genomic_DNA"/>
</dbReference>
<evidence type="ECO:0000256" key="8">
    <source>
        <dbReference type="PIRSR" id="PIRSR628651-51"/>
    </source>
</evidence>
<accession>A0A1I7VKL0</accession>
<accession>A0A1S0TN05</accession>
<feature type="binding site" evidence="8">
    <location>
        <position position="244"/>
    </location>
    <ligand>
        <name>Zn(2+)</name>
        <dbReference type="ChEBI" id="CHEBI:29105"/>
        <label>2</label>
    </ligand>
</feature>
<reference evidence="14" key="2">
    <citation type="submission" date="2016-11" db="UniProtKB">
        <authorList>
            <consortium name="WormBaseParasite"/>
        </authorList>
    </citation>
    <scope>IDENTIFICATION</scope>
</reference>
<comment type="subcellular location">
    <subcellularLocation>
        <location evidence="1">Nucleus</location>
    </subcellularLocation>
</comment>
<proteinExistence type="inferred from homology"/>
<feature type="binding site" evidence="8">
    <location>
        <position position="268"/>
    </location>
    <ligand>
        <name>Zn(2+)</name>
        <dbReference type="ChEBI" id="CHEBI:29105"/>
        <label>2</label>
    </ligand>
</feature>
<feature type="domain" description="PHD-type" evidence="11">
    <location>
        <begin position="223"/>
        <end position="271"/>
    </location>
</feature>
<evidence type="ECO:0000256" key="2">
    <source>
        <dbReference type="ARBA" id="ARBA00010210"/>
    </source>
</evidence>
<evidence type="ECO:0000259" key="11">
    <source>
        <dbReference type="PROSITE" id="PS50016"/>
    </source>
</evidence>
<dbReference type="SMART" id="SM00249">
    <property type="entry name" value="PHD"/>
    <property type="match status" value="1"/>
</dbReference>
<name>A0A1I7VKL0_LOALO</name>
<dbReference type="KEGG" id="loa:LOAG_11507"/>
<dbReference type="Pfam" id="PF00628">
    <property type="entry name" value="PHD"/>
    <property type="match status" value="1"/>
</dbReference>
<dbReference type="SUPFAM" id="SSF57903">
    <property type="entry name" value="FYVE/PHD zinc finger"/>
    <property type="match status" value="1"/>
</dbReference>
<dbReference type="PANTHER" id="PTHR10333">
    <property type="entry name" value="INHIBITOR OF GROWTH PROTEIN"/>
    <property type="match status" value="1"/>
</dbReference>
<feature type="binding site" evidence="8">
    <location>
        <position position="239"/>
    </location>
    <ligand>
        <name>Zn(2+)</name>
        <dbReference type="ChEBI" id="CHEBI:29105"/>
        <label>2</label>
    </ligand>
</feature>
<dbReference type="CTD" id="9948963"/>
<dbReference type="RefSeq" id="XP_003147073.1">
    <property type="nucleotide sequence ID" value="XM_003147025.1"/>
</dbReference>
<dbReference type="GO" id="GO:0006355">
    <property type="term" value="P:regulation of DNA-templated transcription"/>
    <property type="evidence" value="ECO:0007669"/>
    <property type="project" value="TreeGrafter"/>
</dbReference>
<gene>
    <name evidence="12 14" type="ORF">LOAG_11507</name>
</gene>
<dbReference type="eggNOG" id="KOG1973">
    <property type="taxonomic scope" value="Eukaryota"/>
</dbReference>
<feature type="binding site" evidence="8">
    <location>
        <position position="252"/>
    </location>
    <ligand>
        <name>Zn(2+)</name>
        <dbReference type="ChEBI" id="CHEBI:29105"/>
        <label>1</label>
    </ligand>
</feature>
<feature type="region of interest" description="Disordered" evidence="10">
    <location>
        <begin position="111"/>
        <end position="214"/>
    </location>
</feature>
<keyword evidence="5 8" id="KW-0862">Zinc</keyword>
<dbReference type="InterPro" id="IPR013083">
    <property type="entry name" value="Znf_RING/FYVE/PHD"/>
</dbReference>
<evidence type="ECO:0000256" key="3">
    <source>
        <dbReference type="ARBA" id="ARBA00022723"/>
    </source>
</evidence>
<evidence type="ECO:0000256" key="10">
    <source>
        <dbReference type="SAM" id="MobiDB-lite"/>
    </source>
</evidence>
<dbReference type="InterPro" id="IPR028651">
    <property type="entry name" value="ING_fam"/>
</dbReference>